<dbReference type="Gene3D" id="1.10.10.60">
    <property type="entry name" value="Homeodomain-like"/>
    <property type="match status" value="1"/>
</dbReference>
<organism evidence="3 4">
    <name type="scientific">Cercophora scortea</name>
    <dbReference type="NCBI Taxonomy" id="314031"/>
    <lineage>
        <taxon>Eukaryota</taxon>
        <taxon>Fungi</taxon>
        <taxon>Dikarya</taxon>
        <taxon>Ascomycota</taxon>
        <taxon>Pezizomycotina</taxon>
        <taxon>Sordariomycetes</taxon>
        <taxon>Sordariomycetidae</taxon>
        <taxon>Sordariales</taxon>
        <taxon>Lasiosphaeriaceae</taxon>
        <taxon>Cercophora</taxon>
    </lineage>
</organism>
<evidence type="ECO:0000256" key="1">
    <source>
        <dbReference type="SAM" id="MobiDB-lite"/>
    </source>
</evidence>
<dbReference type="PROSITE" id="PS50090">
    <property type="entry name" value="MYB_LIKE"/>
    <property type="match status" value="1"/>
</dbReference>
<evidence type="ECO:0000313" key="3">
    <source>
        <dbReference type="EMBL" id="KAK3333210.1"/>
    </source>
</evidence>
<gene>
    <name evidence="3" type="ORF">B0T19DRAFT_119638</name>
</gene>
<feature type="region of interest" description="Disordered" evidence="1">
    <location>
        <begin position="88"/>
        <end position="108"/>
    </location>
</feature>
<reference evidence="3" key="1">
    <citation type="journal article" date="2023" name="Mol. Phylogenet. Evol.">
        <title>Genome-scale phylogeny and comparative genomics of the fungal order Sordariales.</title>
        <authorList>
            <person name="Hensen N."/>
            <person name="Bonometti L."/>
            <person name="Westerberg I."/>
            <person name="Brannstrom I.O."/>
            <person name="Guillou S."/>
            <person name="Cros-Aarteil S."/>
            <person name="Calhoun S."/>
            <person name="Haridas S."/>
            <person name="Kuo A."/>
            <person name="Mondo S."/>
            <person name="Pangilinan J."/>
            <person name="Riley R."/>
            <person name="LaButti K."/>
            <person name="Andreopoulos B."/>
            <person name="Lipzen A."/>
            <person name="Chen C."/>
            <person name="Yan M."/>
            <person name="Daum C."/>
            <person name="Ng V."/>
            <person name="Clum A."/>
            <person name="Steindorff A."/>
            <person name="Ohm R.A."/>
            <person name="Martin F."/>
            <person name="Silar P."/>
            <person name="Natvig D.O."/>
            <person name="Lalanne C."/>
            <person name="Gautier V."/>
            <person name="Ament-Velasquez S.L."/>
            <person name="Kruys A."/>
            <person name="Hutchinson M.I."/>
            <person name="Powell A.J."/>
            <person name="Barry K."/>
            <person name="Miller A.N."/>
            <person name="Grigoriev I.V."/>
            <person name="Debuchy R."/>
            <person name="Gladieux P."/>
            <person name="Hiltunen Thoren M."/>
            <person name="Johannesson H."/>
        </authorList>
    </citation>
    <scope>NUCLEOTIDE SEQUENCE</scope>
    <source>
        <strain evidence="3">SMH4131-1</strain>
    </source>
</reference>
<evidence type="ECO:0000313" key="4">
    <source>
        <dbReference type="Proteomes" id="UP001286456"/>
    </source>
</evidence>
<feature type="domain" description="Myb-like" evidence="2">
    <location>
        <begin position="818"/>
        <end position="867"/>
    </location>
</feature>
<dbReference type="Proteomes" id="UP001286456">
    <property type="component" value="Unassembled WGS sequence"/>
</dbReference>
<name>A0AAE0IY46_9PEZI</name>
<feature type="region of interest" description="Disordered" evidence="1">
    <location>
        <begin position="167"/>
        <end position="285"/>
    </location>
</feature>
<feature type="compositionally biased region" description="Low complexity" evidence="1">
    <location>
        <begin position="814"/>
        <end position="823"/>
    </location>
</feature>
<feature type="compositionally biased region" description="Acidic residues" evidence="1">
    <location>
        <begin position="879"/>
        <end position="914"/>
    </location>
</feature>
<keyword evidence="4" id="KW-1185">Reference proteome</keyword>
<feature type="compositionally biased region" description="Low complexity" evidence="1">
    <location>
        <begin position="167"/>
        <end position="182"/>
    </location>
</feature>
<dbReference type="InterPro" id="IPR001005">
    <property type="entry name" value="SANT/Myb"/>
</dbReference>
<evidence type="ECO:0000259" key="2">
    <source>
        <dbReference type="PROSITE" id="PS50090"/>
    </source>
</evidence>
<comment type="caution">
    <text evidence="3">The sequence shown here is derived from an EMBL/GenBank/DDBJ whole genome shotgun (WGS) entry which is preliminary data.</text>
</comment>
<accession>A0AAE0IY46</accession>
<proteinExistence type="predicted"/>
<dbReference type="SUPFAM" id="SSF46689">
    <property type="entry name" value="Homeodomain-like"/>
    <property type="match status" value="1"/>
</dbReference>
<feature type="region of interest" description="Disordered" evidence="1">
    <location>
        <begin position="638"/>
        <end position="676"/>
    </location>
</feature>
<protein>
    <recommendedName>
        <fullName evidence="2">Myb-like domain-containing protein</fullName>
    </recommendedName>
</protein>
<reference evidence="3" key="2">
    <citation type="submission" date="2023-06" db="EMBL/GenBank/DDBJ databases">
        <authorList>
            <consortium name="Lawrence Berkeley National Laboratory"/>
            <person name="Haridas S."/>
            <person name="Hensen N."/>
            <person name="Bonometti L."/>
            <person name="Westerberg I."/>
            <person name="Brannstrom I.O."/>
            <person name="Guillou S."/>
            <person name="Cros-Aarteil S."/>
            <person name="Calhoun S."/>
            <person name="Kuo A."/>
            <person name="Mondo S."/>
            <person name="Pangilinan J."/>
            <person name="Riley R."/>
            <person name="Labutti K."/>
            <person name="Andreopoulos B."/>
            <person name="Lipzen A."/>
            <person name="Chen C."/>
            <person name="Yanf M."/>
            <person name="Daum C."/>
            <person name="Ng V."/>
            <person name="Clum A."/>
            <person name="Steindorff A."/>
            <person name="Ohm R."/>
            <person name="Martin F."/>
            <person name="Silar P."/>
            <person name="Natvig D."/>
            <person name="Lalanne C."/>
            <person name="Gautier V."/>
            <person name="Ament-Velasquez S.L."/>
            <person name="Kruys A."/>
            <person name="Hutchinson M.I."/>
            <person name="Powell A.J."/>
            <person name="Barry K."/>
            <person name="Miller A.N."/>
            <person name="Grigoriev I.V."/>
            <person name="Debuchy R."/>
            <person name="Gladieux P."/>
            <person name="Thoren M.H."/>
            <person name="Johannesson H."/>
        </authorList>
    </citation>
    <scope>NUCLEOTIDE SEQUENCE</scope>
    <source>
        <strain evidence="3">SMH4131-1</strain>
    </source>
</reference>
<dbReference type="AlphaFoldDB" id="A0AAE0IY46"/>
<dbReference type="EMBL" id="JAUEPO010000002">
    <property type="protein sequence ID" value="KAK3333210.1"/>
    <property type="molecule type" value="Genomic_DNA"/>
</dbReference>
<feature type="compositionally biased region" description="Basic and acidic residues" evidence="1">
    <location>
        <begin position="270"/>
        <end position="281"/>
    </location>
</feature>
<feature type="region of interest" description="Disordered" evidence="1">
    <location>
        <begin position="432"/>
        <end position="458"/>
    </location>
</feature>
<feature type="compositionally biased region" description="Basic and acidic residues" evidence="1">
    <location>
        <begin position="245"/>
        <end position="257"/>
    </location>
</feature>
<feature type="compositionally biased region" description="Basic and acidic residues" evidence="1">
    <location>
        <begin position="647"/>
        <end position="673"/>
    </location>
</feature>
<feature type="compositionally biased region" description="Polar residues" evidence="1">
    <location>
        <begin position="221"/>
        <end position="231"/>
    </location>
</feature>
<feature type="region of interest" description="Disordered" evidence="1">
    <location>
        <begin position="873"/>
        <end position="914"/>
    </location>
</feature>
<feature type="region of interest" description="Disordered" evidence="1">
    <location>
        <begin position="796"/>
        <end position="825"/>
    </location>
</feature>
<feature type="compositionally biased region" description="Basic residues" evidence="1">
    <location>
        <begin position="258"/>
        <end position="268"/>
    </location>
</feature>
<dbReference type="InterPro" id="IPR009057">
    <property type="entry name" value="Homeodomain-like_sf"/>
</dbReference>
<sequence length="914" mass="101832">MALSLMNLVTPNVAQHVGRDLSPTIELQAWDSPQIPGLLIQPVDSQTWSFQQLPTQPVSEMEAEDHDVGATPSETTAPAQTEIEICQESAADPRMSADRDPESSDDDNGIEAAIRKQLLKNSSPIIPTSFGASRLKETPVPKSARHDFILGFPKSFDGSLLGRLNFSQPSSTSTRSISTKSTPQPVSATQVKPTPLTATESEQLVFKSVGKEPKAQKRGFLSTQGLETQASDYMHSRRPHKKHKSEKEHRQSKSREVSHKRRSRHGSRSSKSDPKKREQVKLRYHSRNYLPNTIDELASREIFRAIKHTPITAGATAVEAIKEIQAAQEKPAASPTTQNNEDLYRMFAAKQPAKQRSQIVNGLPGDDFQQERYTSRQSGGDMFSGRTPGEIALLKAKKHAPVSETHPVKPPPMAFGNSATLANFNNKLPPLSRKLPAPLKEPLLRPASPAPTSSQTQTQLEELVVTPRNGVLVEDLLEGTRVIVRWVVYRTKRFGPDGGKTKIDNAIRCSEYLSRAEANNDARARLESNNNKDVAKKNWELAGETPLFDRSLGFDNGDVQHFWVAEELIDPSKVTNSWRTAGKSLQVDPELVNVYRRQRFDVWSVRISRKETIEVGDQLMQGQRAIVIDCTEESDRDLEINDTGDEGEQKSQADGQTDRENTVESDTSFRSDTARGFPHYENPLDLIADPRIQLHGTFTTRSQANAHALATFLDLARPRNGRIEDHAYFENTLKPEMTDNFNEETAADPTGTLDFEWEPPLGVYKWEFLKLIVSVKESTLEGPIDIGDMVVEARASEKDAEAGRPTENQPRAPVTTAAVSASTGKWTSAEDRHLLSLRGTGKKWTDIQLAFPGRTVGACRKRHKALLDLAPQIRQAHMEEEEQEEEQEESGGGDEDMEEDLEEVMDEDVMSEEE</sequence>
<dbReference type="Pfam" id="PF13921">
    <property type="entry name" value="Myb_DNA-bind_6"/>
    <property type="match status" value="1"/>
</dbReference>
<feature type="compositionally biased region" description="Polar residues" evidence="1">
    <location>
        <begin position="183"/>
        <end position="202"/>
    </location>
</feature>